<keyword evidence="2" id="KW-0540">Nuclease</keyword>
<accession>A0A0R8RX40</accession>
<keyword evidence="2" id="KW-0378">Hydrolase</keyword>
<dbReference type="FunFam" id="3.10.28.10:FF:000007">
    <property type="entry name" value="Intron-encoded DNA endonuclease aI3"/>
    <property type="match status" value="1"/>
</dbReference>
<reference evidence="2" key="1">
    <citation type="journal article" date="2015" name="Genome Announc.">
        <title>Draft Plastid and Mitochondrial Genome Sequences from Antarctic Alga Prasiola crispa.</title>
        <authorList>
            <person name="Carvalho E.L."/>
            <person name="Wallau Gda L."/>
            <person name="Rangel D.L."/>
            <person name="Machado L.C."/>
            <person name="da Silva A.F."/>
            <person name="da Silva L.F."/>
            <person name="Macedo P.E."/>
            <person name="Pereira A.B."/>
            <person name="Victoria Fde C."/>
            <person name="Boldo J.T."/>
            <person name="Dal Belo C.A."/>
            <person name="Pinto P.M."/>
        </authorList>
    </citation>
    <scope>NUCLEOTIDE SEQUENCE</scope>
</reference>
<protein>
    <submittedName>
        <fullName evidence="2">LAGLIDADG homing endonuclease</fullName>
    </submittedName>
</protein>
<organism evidence="2">
    <name type="scientific">Prasiola crispa</name>
    <name type="common">Green alga</name>
    <name type="synonym">Ulva crispa</name>
    <dbReference type="NCBI Taxonomy" id="173492"/>
    <lineage>
        <taxon>Eukaryota</taxon>
        <taxon>Viridiplantae</taxon>
        <taxon>Chlorophyta</taxon>
        <taxon>core chlorophytes</taxon>
        <taxon>Trebouxiophyceae</taxon>
        <taxon>Prasiolales</taxon>
        <taxon>Prasiolaceae</taxon>
        <taxon>Prasiola</taxon>
    </lineage>
</organism>
<dbReference type="PANTHER" id="PTHR36181:SF1">
    <property type="entry name" value="LAGLIDADG ENDONUCLEASE"/>
    <property type="match status" value="1"/>
</dbReference>
<dbReference type="PANTHER" id="PTHR36181">
    <property type="entry name" value="INTRON-ENCODED ENDONUCLEASE AI3-RELATED"/>
    <property type="match status" value="1"/>
</dbReference>
<geneLocation type="mitochondrion" evidence="2"/>
<dbReference type="InterPro" id="IPR004860">
    <property type="entry name" value="LAGLIDADG_dom"/>
</dbReference>
<name>A0A0R8RX40_PRACR</name>
<dbReference type="Pfam" id="PF00961">
    <property type="entry name" value="LAGLIDADG_1"/>
    <property type="match status" value="2"/>
</dbReference>
<sequence>MNILENNTSIQSHGNLRDYTPKLVRSDFCYYLAGLIEGDGSIYVPKVSRSVKGKKLYCNIEICFALRDLPLAMVIQQKLKCGSIYRKADSHAYVLSISNEDGILQIIHLINGILKTPKINKFHKLIDFVNKRGLSKSCVQNLNNFSIIEKLPLNKTDIKNNAWFAGFLEADGCFYLRITQKKHKISAGFYLEQRMTDIPSKQSLFSIMEKISFFLKCNVKQLNRTKAEKILHTYRVVTSNEKSNLILIEYLNKYPIFSSKYLNYKDWKKAFKIIQERNGTVKQTIPILLPIKENMNSKRTIYIWDHLQNFYT</sequence>
<keyword evidence="2" id="KW-0255">Endonuclease</keyword>
<proteinExistence type="predicted"/>
<dbReference type="InterPro" id="IPR051289">
    <property type="entry name" value="LAGLIDADG_Endonuclease"/>
</dbReference>
<evidence type="ECO:0000313" key="2">
    <source>
        <dbReference type="EMBL" id="AKZ21146.1"/>
    </source>
</evidence>
<feature type="domain" description="Homing endonuclease LAGLIDADG" evidence="1">
    <location>
        <begin position="32"/>
        <end position="127"/>
    </location>
</feature>
<dbReference type="Gene3D" id="3.10.28.10">
    <property type="entry name" value="Homing endonucleases"/>
    <property type="match status" value="2"/>
</dbReference>
<feature type="domain" description="Homing endonuclease LAGLIDADG" evidence="1">
    <location>
        <begin position="165"/>
        <end position="270"/>
    </location>
</feature>
<gene>
    <name evidence="2" type="primary">orf313</name>
</gene>
<evidence type="ECO:0000259" key="1">
    <source>
        <dbReference type="Pfam" id="PF00961"/>
    </source>
</evidence>
<dbReference type="EMBL" id="KR017747">
    <property type="protein sequence ID" value="AKZ21146.1"/>
    <property type="molecule type" value="Genomic_DNA"/>
</dbReference>
<keyword evidence="2" id="KW-0496">Mitochondrion</keyword>
<dbReference type="SUPFAM" id="SSF55608">
    <property type="entry name" value="Homing endonucleases"/>
    <property type="match status" value="2"/>
</dbReference>
<dbReference type="GO" id="GO:0005739">
    <property type="term" value="C:mitochondrion"/>
    <property type="evidence" value="ECO:0007669"/>
    <property type="project" value="UniProtKB-ARBA"/>
</dbReference>
<dbReference type="AlphaFoldDB" id="A0A0R8RX40"/>
<dbReference type="GO" id="GO:0004519">
    <property type="term" value="F:endonuclease activity"/>
    <property type="evidence" value="ECO:0007669"/>
    <property type="project" value="UniProtKB-KW"/>
</dbReference>
<dbReference type="InterPro" id="IPR027434">
    <property type="entry name" value="Homing_endonucl"/>
</dbReference>